<comment type="caution">
    <text evidence="2">The sequence shown here is derived from an EMBL/GenBank/DDBJ whole genome shotgun (WGS) entry which is preliminary data.</text>
</comment>
<feature type="region of interest" description="Disordered" evidence="1">
    <location>
        <begin position="1"/>
        <end position="32"/>
    </location>
</feature>
<dbReference type="AlphaFoldDB" id="A0A4C1U256"/>
<gene>
    <name evidence="2" type="ORF">EVAR_5574_1</name>
</gene>
<organism evidence="2 3">
    <name type="scientific">Eumeta variegata</name>
    <name type="common">Bagworm moth</name>
    <name type="synonym">Eumeta japonica</name>
    <dbReference type="NCBI Taxonomy" id="151549"/>
    <lineage>
        <taxon>Eukaryota</taxon>
        <taxon>Metazoa</taxon>
        <taxon>Ecdysozoa</taxon>
        <taxon>Arthropoda</taxon>
        <taxon>Hexapoda</taxon>
        <taxon>Insecta</taxon>
        <taxon>Pterygota</taxon>
        <taxon>Neoptera</taxon>
        <taxon>Endopterygota</taxon>
        <taxon>Lepidoptera</taxon>
        <taxon>Glossata</taxon>
        <taxon>Ditrysia</taxon>
        <taxon>Tineoidea</taxon>
        <taxon>Psychidae</taxon>
        <taxon>Oiketicinae</taxon>
        <taxon>Eumeta</taxon>
    </lineage>
</organism>
<keyword evidence="3" id="KW-1185">Reference proteome</keyword>
<evidence type="ECO:0000256" key="1">
    <source>
        <dbReference type="SAM" id="MobiDB-lite"/>
    </source>
</evidence>
<evidence type="ECO:0000313" key="2">
    <source>
        <dbReference type="EMBL" id="GBP20144.1"/>
    </source>
</evidence>
<reference evidence="2 3" key="1">
    <citation type="journal article" date="2019" name="Commun. Biol.">
        <title>The bagworm genome reveals a unique fibroin gene that provides high tensile strength.</title>
        <authorList>
            <person name="Kono N."/>
            <person name="Nakamura H."/>
            <person name="Ohtoshi R."/>
            <person name="Tomita M."/>
            <person name="Numata K."/>
            <person name="Arakawa K."/>
        </authorList>
    </citation>
    <scope>NUCLEOTIDE SEQUENCE [LARGE SCALE GENOMIC DNA]</scope>
</reference>
<dbReference type="EMBL" id="BGZK01000115">
    <property type="protein sequence ID" value="GBP20144.1"/>
    <property type="molecule type" value="Genomic_DNA"/>
</dbReference>
<sequence>MEWGSEVTPQATPERQDVRPPQPAFEEAPNQTPLNPLSPFVFMNSITFQYLKFILRTNVGATEHEGRKHCRCCDVSCSRGAYSEIYSISRPGAGASARVPSVSRVWGRSIVHCNRHRSDDGKNCNWRDLIDRFCRLTVVACGLWTTAVVLPEARSVCYNLT</sequence>
<accession>A0A4C1U256</accession>
<protein>
    <submittedName>
        <fullName evidence="2">Uncharacterized protein</fullName>
    </submittedName>
</protein>
<dbReference type="Proteomes" id="UP000299102">
    <property type="component" value="Unassembled WGS sequence"/>
</dbReference>
<evidence type="ECO:0000313" key="3">
    <source>
        <dbReference type="Proteomes" id="UP000299102"/>
    </source>
</evidence>
<name>A0A4C1U256_EUMVA</name>
<proteinExistence type="predicted"/>